<dbReference type="EMBL" id="JAAOAN010000146">
    <property type="protein sequence ID" value="KAF5719532.1"/>
    <property type="molecule type" value="Genomic_DNA"/>
</dbReference>
<dbReference type="Proteomes" id="UP000544331">
    <property type="component" value="Unassembled WGS sequence"/>
</dbReference>
<evidence type="ECO:0000313" key="2">
    <source>
        <dbReference type="Proteomes" id="UP000544331"/>
    </source>
</evidence>
<name>A0A8H6DLJ1_9HYPO</name>
<gene>
    <name evidence="1" type="ORF">FMUND_4635</name>
</gene>
<dbReference type="AlphaFoldDB" id="A0A8H6DLJ1"/>
<dbReference type="OrthoDB" id="5406275at2759"/>
<proteinExistence type="predicted"/>
<organism evidence="1 2">
    <name type="scientific">Fusarium mundagurra</name>
    <dbReference type="NCBI Taxonomy" id="1567541"/>
    <lineage>
        <taxon>Eukaryota</taxon>
        <taxon>Fungi</taxon>
        <taxon>Dikarya</taxon>
        <taxon>Ascomycota</taxon>
        <taxon>Pezizomycotina</taxon>
        <taxon>Sordariomycetes</taxon>
        <taxon>Hypocreomycetidae</taxon>
        <taxon>Hypocreales</taxon>
        <taxon>Nectriaceae</taxon>
        <taxon>Fusarium</taxon>
        <taxon>Fusarium fujikuroi species complex</taxon>
    </lineage>
</organism>
<reference evidence="1 2" key="1">
    <citation type="submission" date="2020-05" db="EMBL/GenBank/DDBJ databases">
        <title>Identification and distribution of gene clusters putatively required for synthesis of sphingolipid metabolism inhibitors in phylogenetically diverse species of the filamentous fungus Fusarium.</title>
        <authorList>
            <person name="Kim H.-S."/>
            <person name="Busman M."/>
            <person name="Brown D.W."/>
            <person name="Divon H."/>
            <person name="Uhlig S."/>
            <person name="Proctor R.H."/>
        </authorList>
    </citation>
    <scope>NUCLEOTIDE SEQUENCE [LARGE SCALE GENOMIC DNA]</scope>
    <source>
        <strain evidence="1 2">NRRL 66235</strain>
    </source>
</reference>
<protein>
    <submittedName>
        <fullName evidence="1">Uncharacterized protein</fullName>
    </submittedName>
</protein>
<comment type="caution">
    <text evidence="1">The sequence shown here is derived from an EMBL/GenBank/DDBJ whole genome shotgun (WGS) entry which is preliminary data.</text>
</comment>
<keyword evidence="2" id="KW-1185">Reference proteome</keyword>
<evidence type="ECO:0000313" key="1">
    <source>
        <dbReference type="EMBL" id="KAF5719532.1"/>
    </source>
</evidence>
<accession>A0A8H6DLJ1</accession>
<sequence length="382" mass="42906">MTELELRSSHDDIYSQAQPQLWGKQIQQAPQCITLMAKCKLLLSKALMEGLEVSPNGPEHEPLLVVMGRFCRMGESTFRSTATRMKAVGRLTNDMWKPDGTKETASEINIFENELGDLEIGLVTLMESREALQSSFEERLEANVSGQASPVVLASVIASKIFESPLGPIVRLASQWWVESKMRGLEQQIGILNTVLGENRSENESLEEMIKILKSTLEDLDNLQREIATFMDFLIGIQDIVATVKDGDDRVLIKDLTAQDIDDMNDDPQLKNDYLRDVSLMKERLSIASRATELYNELSDKLIVPAIDWVGRLSTLNLSDEAYGKMELQINDKRLELSEGAEQLILKRVAEIGIELKVDYPQANVTELAEDISEEFEKGVNN</sequence>